<accession>A0ABR6VJ96</accession>
<dbReference type="InterPro" id="IPR021130">
    <property type="entry name" value="PRib-ATP_PPHydrolase-like"/>
</dbReference>
<keyword evidence="8 15" id="KW-0963">Cytoplasm</keyword>
<evidence type="ECO:0000256" key="4">
    <source>
        <dbReference type="ARBA" id="ARBA00005169"/>
    </source>
</evidence>
<organism evidence="17 18">
    <name type="scientific">Megasphaera hominis</name>
    <dbReference type="NCBI Taxonomy" id="159836"/>
    <lineage>
        <taxon>Bacteria</taxon>
        <taxon>Bacillati</taxon>
        <taxon>Bacillota</taxon>
        <taxon>Negativicutes</taxon>
        <taxon>Veillonellales</taxon>
        <taxon>Veillonellaceae</taxon>
        <taxon>Megasphaera</taxon>
    </lineage>
</organism>
<comment type="catalytic activity">
    <reaction evidence="1 15">
        <text>1-(5-phospho-beta-D-ribosyl)-5'-AMP + H2O = 1-(5-phospho-beta-D-ribosyl)-5-[(5-phospho-beta-D-ribosylamino)methylideneamino]imidazole-4-carboxamide</text>
        <dbReference type="Rhea" id="RHEA:20049"/>
        <dbReference type="ChEBI" id="CHEBI:15377"/>
        <dbReference type="ChEBI" id="CHEBI:58435"/>
        <dbReference type="ChEBI" id="CHEBI:59457"/>
        <dbReference type="EC" id="3.5.4.19"/>
    </reaction>
</comment>
<dbReference type="PANTHER" id="PTHR42945:SF1">
    <property type="entry name" value="HISTIDINE BIOSYNTHESIS BIFUNCTIONAL PROTEIN HIS7"/>
    <property type="match status" value="1"/>
</dbReference>
<comment type="pathway">
    <text evidence="4 15">Amino-acid biosynthesis; L-histidine biosynthesis; L-histidine from 5-phospho-alpha-D-ribose 1-diphosphate: step 3/9.</text>
</comment>
<dbReference type="Proteomes" id="UP000606870">
    <property type="component" value="Unassembled WGS sequence"/>
</dbReference>
<keyword evidence="11 15" id="KW-0378">Hydrolase</keyword>
<evidence type="ECO:0000256" key="15">
    <source>
        <dbReference type="HAMAP-Rule" id="MF_01019"/>
    </source>
</evidence>
<evidence type="ECO:0000256" key="7">
    <source>
        <dbReference type="ARBA" id="ARBA00008299"/>
    </source>
</evidence>
<reference evidence="17 18" key="1">
    <citation type="submission" date="2020-08" db="EMBL/GenBank/DDBJ databases">
        <authorList>
            <person name="Liu C."/>
            <person name="Sun Q."/>
        </authorList>
    </citation>
    <scope>NUCLEOTIDE SEQUENCE [LARGE SCALE GENOMIC DNA]</scope>
    <source>
        <strain evidence="17 18">NSJ-59</strain>
    </source>
</reference>
<dbReference type="Gene3D" id="3.10.20.810">
    <property type="entry name" value="Phosphoribosyl-AMP cyclohydrolase"/>
    <property type="match status" value="1"/>
</dbReference>
<evidence type="ECO:0000256" key="6">
    <source>
        <dbReference type="ARBA" id="ARBA00007731"/>
    </source>
</evidence>
<evidence type="ECO:0000256" key="13">
    <source>
        <dbReference type="ARBA" id="ARBA00023102"/>
    </source>
</evidence>
<proteinExistence type="inferred from homology"/>
<evidence type="ECO:0000313" key="18">
    <source>
        <dbReference type="Proteomes" id="UP000606870"/>
    </source>
</evidence>
<evidence type="ECO:0000256" key="10">
    <source>
        <dbReference type="ARBA" id="ARBA00022741"/>
    </source>
</evidence>
<evidence type="ECO:0000313" key="17">
    <source>
        <dbReference type="EMBL" id="MBC3536271.1"/>
    </source>
</evidence>
<keyword evidence="14 15" id="KW-0511">Multifunctional enzyme</keyword>
<dbReference type="Pfam" id="PF01502">
    <property type="entry name" value="PRA-CH"/>
    <property type="match status" value="1"/>
</dbReference>
<keyword evidence="10 15" id="KW-0547">Nucleotide-binding</keyword>
<evidence type="ECO:0000256" key="2">
    <source>
        <dbReference type="ARBA" id="ARBA00001460"/>
    </source>
</evidence>
<feature type="region of interest" description="Phosphoribosyl-ATP pyrophosphohydrolase" evidence="15">
    <location>
        <begin position="123"/>
        <end position="239"/>
    </location>
</feature>
<dbReference type="Pfam" id="PF01503">
    <property type="entry name" value="PRA-PH"/>
    <property type="match status" value="1"/>
</dbReference>
<keyword evidence="9 15" id="KW-0028">Amino-acid biosynthesis</keyword>
<name>A0ABR6VJ96_9FIRM</name>
<evidence type="ECO:0000256" key="11">
    <source>
        <dbReference type="ARBA" id="ARBA00022801"/>
    </source>
</evidence>
<dbReference type="GO" id="GO:0004635">
    <property type="term" value="F:phosphoribosyl-AMP cyclohydrolase activity"/>
    <property type="evidence" value="ECO:0007669"/>
    <property type="project" value="UniProtKB-EC"/>
</dbReference>
<gene>
    <name evidence="15" type="primary">hisI</name>
    <name evidence="15" type="synonym">hisIE</name>
    <name evidence="17" type="ORF">H8J70_03265</name>
</gene>
<comment type="subcellular location">
    <subcellularLocation>
        <location evidence="3 15">Cytoplasm</location>
    </subcellularLocation>
</comment>
<dbReference type="NCBIfam" id="TIGR03188">
    <property type="entry name" value="histidine_hisI"/>
    <property type="match status" value="1"/>
</dbReference>
<dbReference type="HAMAP" id="MF_01019">
    <property type="entry name" value="HisIE"/>
    <property type="match status" value="1"/>
</dbReference>
<comment type="pathway">
    <text evidence="5 15">Amino-acid biosynthesis; L-histidine biosynthesis; L-histidine from 5-phospho-alpha-D-ribose 1-diphosphate: step 2/9.</text>
</comment>
<dbReference type="InterPro" id="IPR008179">
    <property type="entry name" value="HisE"/>
</dbReference>
<dbReference type="InterPro" id="IPR038019">
    <property type="entry name" value="PRib_AMP_CycHydrolase_sf"/>
</dbReference>
<evidence type="ECO:0000259" key="16">
    <source>
        <dbReference type="Pfam" id="PF01502"/>
    </source>
</evidence>
<evidence type="ECO:0000256" key="14">
    <source>
        <dbReference type="ARBA" id="ARBA00023268"/>
    </source>
</evidence>
<comment type="catalytic activity">
    <reaction evidence="2 15">
        <text>1-(5-phospho-beta-D-ribosyl)-ATP + H2O = 1-(5-phospho-beta-D-ribosyl)-5'-AMP + diphosphate + H(+)</text>
        <dbReference type="Rhea" id="RHEA:22828"/>
        <dbReference type="ChEBI" id="CHEBI:15377"/>
        <dbReference type="ChEBI" id="CHEBI:15378"/>
        <dbReference type="ChEBI" id="CHEBI:33019"/>
        <dbReference type="ChEBI" id="CHEBI:59457"/>
        <dbReference type="ChEBI" id="CHEBI:73183"/>
        <dbReference type="EC" id="3.6.1.31"/>
    </reaction>
</comment>
<comment type="similarity">
    <text evidence="7 15">In the N-terminal section; belongs to the PRA-CH family.</text>
</comment>
<dbReference type="RefSeq" id="WP_186502430.1">
    <property type="nucleotide sequence ID" value="NZ_JACOGK010000006.1"/>
</dbReference>
<dbReference type="GO" id="GO:0004636">
    <property type="term" value="F:phosphoribosyl-ATP diphosphatase activity"/>
    <property type="evidence" value="ECO:0007669"/>
    <property type="project" value="UniProtKB-EC"/>
</dbReference>
<protein>
    <recommendedName>
        <fullName evidence="15">Histidine biosynthesis bifunctional protein HisIE</fullName>
    </recommendedName>
    <domain>
        <recommendedName>
            <fullName evidence="15">Phosphoribosyl-AMP cyclohydrolase</fullName>
            <shortName evidence="15">PRA-CH</shortName>
            <ecNumber evidence="15">3.5.4.19</ecNumber>
        </recommendedName>
    </domain>
    <domain>
        <recommendedName>
            <fullName evidence="15">Phosphoribosyl-ATP pyrophosphatase</fullName>
            <shortName evidence="15">PRA-PH</shortName>
            <ecNumber evidence="15">3.6.1.31</ecNumber>
        </recommendedName>
    </domain>
</protein>
<dbReference type="CDD" id="cd11534">
    <property type="entry name" value="NTP-PPase_HisIE_like"/>
    <property type="match status" value="1"/>
</dbReference>
<dbReference type="NCBIfam" id="NF002747">
    <property type="entry name" value="PRK02759.1"/>
    <property type="match status" value="1"/>
</dbReference>
<dbReference type="EC" id="3.6.1.31" evidence="15"/>
<keyword evidence="12 15" id="KW-0067">ATP-binding</keyword>
<evidence type="ECO:0000256" key="12">
    <source>
        <dbReference type="ARBA" id="ARBA00022840"/>
    </source>
</evidence>
<dbReference type="HAMAP" id="MF_01021">
    <property type="entry name" value="HisI"/>
    <property type="match status" value="1"/>
</dbReference>
<feature type="region of interest" description="Phosphoribosyl-AMP cyclohydrolase" evidence="15">
    <location>
        <begin position="1"/>
        <end position="122"/>
    </location>
</feature>
<dbReference type="Gene3D" id="1.10.287.1080">
    <property type="entry name" value="MazG-like"/>
    <property type="match status" value="1"/>
</dbReference>
<dbReference type="SUPFAM" id="SSF101386">
    <property type="entry name" value="all-alpha NTP pyrophosphatases"/>
    <property type="match status" value="1"/>
</dbReference>
<dbReference type="SUPFAM" id="SSF141734">
    <property type="entry name" value="HisI-like"/>
    <property type="match status" value="1"/>
</dbReference>
<evidence type="ECO:0000256" key="3">
    <source>
        <dbReference type="ARBA" id="ARBA00004496"/>
    </source>
</evidence>
<dbReference type="HAMAP" id="MF_01020">
    <property type="entry name" value="HisE"/>
    <property type="match status" value="1"/>
</dbReference>
<feature type="domain" description="Phosphoribosyl-AMP cyclohydrolase" evidence="16">
    <location>
        <begin position="32"/>
        <end position="105"/>
    </location>
</feature>
<dbReference type="InterPro" id="IPR026660">
    <property type="entry name" value="PRA-CH"/>
</dbReference>
<dbReference type="InterPro" id="IPR023019">
    <property type="entry name" value="His_synth_HisIE"/>
</dbReference>
<keyword evidence="13 15" id="KW-0368">Histidine biosynthesis</keyword>
<comment type="caution">
    <text evidence="17">The sequence shown here is derived from an EMBL/GenBank/DDBJ whole genome shotgun (WGS) entry which is preliminary data.</text>
</comment>
<dbReference type="InterPro" id="IPR002496">
    <property type="entry name" value="PRib_AMP_CycHydrolase_dom"/>
</dbReference>
<evidence type="ECO:0000256" key="1">
    <source>
        <dbReference type="ARBA" id="ARBA00000024"/>
    </source>
</evidence>
<dbReference type="NCBIfam" id="NF000768">
    <property type="entry name" value="PRK00051.1"/>
    <property type="match status" value="1"/>
</dbReference>
<keyword evidence="18" id="KW-1185">Reference proteome</keyword>
<dbReference type="PANTHER" id="PTHR42945">
    <property type="entry name" value="HISTIDINE BIOSYNTHESIS BIFUNCTIONAL PROTEIN"/>
    <property type="match status" value="1"/>
</dbReference>
<evidence type="ECO:0000256" key="5">
    <source>
        <dbReference type="ARBA" id="ARBA00005204"/>
    </source>
</evidence>
<evidence type="ECO:0000256" key="9">
    <source>
        <dbReference type="ARBA" id="ARBA00022605"/>
    </source>
</evidence>
<sequence length="239" mass="26602">MMEFVNIKEIAFDKNGLVPAVVQEARSGKVLMVAYMNSESLQKTIETGRTWFYSRSRQKLWNKGEESGHFQEVREISVDCDADTLLIQVDQTGAACHTGHKTCFFRGLGGTEDKEYTGSLTILSDLQDEIKEKRQHPTEKSYTAYLLETGIDKIGKKIGEEASEVIIAGKNADWAVADKTEKGAALRDEVCKESADLLYHLAVLWEKTGVGVNDVMAVLEARSHVKGNKKTVGHLDKTF</sequence>
<comment type="similarity">
    <text evidence="6 15">In the C-terminal section; belongs to the PRA-PH family.</text>
</comment>
<dbReference type="EC" id="3.5.4.19" evidence="15"/>
<dbReference type="EMBL" id="JACOGK010000006">
    <property type="protein sequence ID" value="MBC3536271.1"/>
    <property type="molecule type" value="Genomic_DNA"/>
</dbReference>
<evidence type="ECO:0000256" key="8">
    <source>
        <dbReference type="ARBA" id="ARBA00022490"/>
    </source>
</evidence>